<sequence>MLPPIVQMLPMETALLLLLLQPETRRGSGSRRASVRMRRLHRLLRQGGIATGVMRQRNKGCLRREAESKAGICFKAHQMDLSLLLASRS</sequence>
<evidence type="ECO:0000313" key="2">
    <source>
        <dbReference type="Proteomes" id="UP000830395"/>
    </source>
</evidence>
<keyword evidence="2" id="KW-1185">Reference proteome</keyword>
<dbReference type="Proteomes" id="UP000830395">
    <property type="component" value="Chromosome 18"/>
</dbReference>
<dbReference type="EMBL" id="CM040992">
    <property type="protein sequence ID" value="MCJ8743339.1"/>
    <property type="molecule type" value="Genomic_DNA"/>
</dbReference>
<evidence type="ECO:0000313" key="1">
    <source>
        <dbReference type="EMBL" id="MCJ8743339.1"/>
    </source>
</evidence>
<organism evidence="1 2">
    <name type="scientific">Pangasius djambal</name>
    <dbReference type="NCBI Taxonomy" id="1691987"/>
    <lineage>
        <taxon>Eukaryota</taxon>
        <taxon>Metazoa</taxon>
        <taxon>Chordata</taxon>
        <taxon>Craniata</taxon>
        <taxon>Vertebrata</taxon>
        <taxon>Euteleostomi</taxon>
        <taxon>Actinopterygii</taxon>
        <taxon>Neopterygii</taxon>
        <taxon>Teleostei</taxon>
        <taxon>Ostariophysi</taxon>
        <taxon>Siluriformes</taxon>
        <taxon>Pangasiidae</taxon>
        <taxon>Pangasius</taxon>
    </lineage>
</organism>
<gene>
    <name evidence="1" type="ORF">PDJAM_G00092820</name>
</gene>
<protein>
    <submittedName>
        <fullName evidence="1">Uncharacterized protein</fullName>
    </submittedName>
</protein>
<proteinExistence type="predicted"/>
<accession>A0ACC5Z638</accession>
<reference evidence="1" key="1">
    <citation type="submission" date="2020-02" db="EMBL/GenBank/DDBJ databases">
        <title>Genome sequencing of the panga catfish, Pangasius djambal.</title>
        <authorList>
            <person name="Wen M."/>
            <person name="Zahm M."/>
            <person name="Roques C."/>
            <person name="Cabau C."/>
            <person name="Klopp C."/>
            <person name="Donnadieu C."/>
            <person name="Jouanno E."/>
            <person name="Avarre J.-C."/>
            <person name="Campet M."/>
            <person name="Ha T."/>
            <person name="Dugue R."/>
            <person name="Lampietro C."/>
            <person name="Louis A."/>
            <person name="Herpin A."/>
            <person name="Echchiki A."/>
            <person name="Berthelot C."/>
            <person name="Parey E."/>
            <person name="Roest-Crollius H."/>
            <person name="Braasch I."/>
            <person name="Postlethwait J.H."/>
            <person name="Bobe J."/>
            <person name="Montfort J."/>
            <person name="Bouchez O."/>
            <person name="Begum T."/>
            <person name="Schartl M."/>
            <person name="Gustiano R."/>
            <person name="Guiguen Y."/>
        </authorList>
    </citation>
    <scope>NUCLEOTIDE SEQUENCE</scope>
    <source>
        <strain evidence="1">Pdj_M5554</strain>
    </source>
</reference>
<comment type="caution">
    <text evidence="1">The sequence shown here is derived from an EMBL/GenBank/DDBJ whole genome shotgun (WGS) entry which is preliminary data.</text>
</comment>
<name>A0ACC5Z638_9TELE</name>